<dbReference type="InterPro" id="IPR011629">
    <property type="entry name" value="CobW-like_C"/>
</dbReference>
<evidence type="ECO:0000313" key="7">
    <source>
        <dbReference type="EMBL" id="TQR16805.1"/>
    </source>
</evidence>
<keyword evidence="1" id="KW-0547">Nucleotide-binding</keyword>
<dbReference type="Pfam" id="PF07683">
    <property type="entry name" value="CobW_C"/>
    <property type="match status" value="1"/>
</dbReference>
<dbReference type="InterPro" id="IPR051316">
    <property type="entry name" value="Zinc-reg_GTPase_activator"/>
</dbReference>
<dbReference type="SUPFAM" id="SSF90002">
    <property type="entry name" value="Hypothetical protein YjiA, C-terminal domain"/>
    <property type="match status" value="1"/>
</dbReference>
<name>A0A544TH74_9BACI</name>
<gene>
    <name evidence="7" type="ORF">FG382_01200</name>
</gene>
<dbReference type="SMART" id="SM00833">
    <property type="entry name" value="CobW_C"/>
    <property type="match status" value="1"/>
</dbReference>
<dbReference type="OrthoDB" id="9808822at2"/>
<dbReference type="InterPro" id="IPR036627">
    <property type="entry name" value="CobW-likC_sf"/>
</dbReference>
<dbReference type="RefSeq" id="WP_142537048.1">
    <property type="nucleotide sequence ID" value="NZ_BMIE01000002.1"/>
</dbReference>
<dbReference type="CDD" id="cd03112">
    <property type="entry name" value="CobW-like"/>
    <property type="match status" value="1"/>
</dbReference>
<dbReference type="Pfam" id="PF02492">
    <property type="entry name" value="cobW"/>
    <property type="match status" value="1"/>
</dbReference>
<dbReference type="Gene3D" id="3.40.50.300">
    <property type="entry name" value="P-loop containing nucleotide triphosphate hydrolases"/>
    <property type="match status" value="1"/>
</dbReference>
<sequence>MKDVYLLSGFLGSGKTSLLSHLIEQFKTEGLKPAVIMNELGKLAFDSRAVDDGIPLKEMLEGCICCTGSEKMEAQLQMLLEGEEFDVLLIETTGAAHPVEAMDAVLSPLFASRLNMKGIITVADCKRWLDRDKMTPQTRMLFFEQIKHAHLIVANKIDLLTDAEILNVTMQIQALNDEAPIIQTSNSKIPIKLLKNMEATLHEKEVQEAAIGKQLSLSSRLHKFEEPVDQEAFEDWVRKLPDTIYRMKGYVPLKGHKNPFLFQYAYGMVQWLPEYMKMSPEIVIIGDQVDKLEIIGDVPND</sequence>
<evidence type="ECO:0000256" key="1">
    <source>
        <dbReference type="ARBA" id="ARBA00022741"/>
    </source>
</evidence>
<dbReference type="Gene3D" id="3.30.1220.10">
    <property type="entry name" value="CobW-like, C-terminal domain"/>
    <property type="match status" value="1"/>
</dbReference>
<accession>A0A544TH74</accession>
<dbReference type="GO" id="GO:0005737">
    <property type="term" value="C:cytoplasm"/>
    <property type="evidence" value="ECO:0007669"/>
    <property type="project" value="TreeGrafter"/>
</dbReference>
<evidence type="ECO:0000256" key="3">
    <source>
        <dbReference type="ARBA" id="ARBA00023186"/>
    </source>
</evidence>
<dbReference type="PANTHER" id="PTHR13748">
    <property type="entry name" value="COBW-RELATED"/>
    <property type="match status" value="1"/>
</dbReference>
<dbReference type="AlphaFoldDB" id="A0A544TH74"/>
<dbReference type="GO" id="GO:0000166">
    <property type="term" value="F:nucleotide binding"/>
    <property type="evidence" value="ECO:0007669"/>
    <property type="project" value="UniProtKB-KW"/>
</dbReference>
<comment type="catalytic activity">
    <reaction evidence="5">
        <text>GTP + H2O = GDP + phosphate + H(+)</text>
        <dbReference type="Rhea" id="RHEA:19669"/>
        <dbReference type="ChEBI" id="CHEBI:15377"/>
        <dbReference type="ChEBI" id="CHEBI:15378"/>
        <dbReference type="ChEBI" id="CHEBI:37565"/>
        <dbReference type="ChEBI" id="CHEBI:43474"/>
        <dbReference type="ChEBI" id="CHEBI:58189"/>
    </reaction>
    <physiologicalReaction direction="left-to-right" evidence="5">
        <dbReference type="Rhea" id="RHEA:19670"/>
    </physiologicalReaction>
</comment>
<organism evidence="7 8">
    <name type="scientific">Psychrobacillus lasiicapitis</name>
    <dbReference type="NCBI Taxonomy" id="1636719"/>
    <lineage>
        <taxon>Bacteria</taxon>
        <taxon>Bacillati</taxon>
        <taxon>Bacillota</taxon>
        <taxon>Bacilli</taxon>
        <taxon>Bacillales</taxon>
        <taxon>Bacillaceae</taxon>
        <taxon>Psychrobacillus</taxon>
    </lineage>
</organism>
<comment type="similarity">
    <text evidence="4">Belongs to the SIMIBI class G3E GTPase family. ZNG1 subfamily.</text>
</comment>
<keyword evidence="8" id="KW-1185">Reference proteome</keyword>
<protein>
    <submittedName>
        <fullName evidence="7">GTP-binding protein</fullName>
    </submittedName>
</protein>
<keyword evidence="2" id="KW-0378">Hydrolase</keyword>
<evidence type="ECO:0000256" key="5">
    <source>
        <dbReference type="ARBA" id="ARBA00049117"/>
    </source>
</evidence>
<evidence type="ECO:0000256" key="4">
    <source>
        <dbReference type="ARBA" id="ARBA00034320"/>
    </source>
</evidence>
<proteinExistence type="inferred from homology"/>
<evidence type="ECO:0000313" key="8">
    <source>
        <dbReference type="Proteomes" id="UP000317316"/>
    </source>
</evidence>
<dbReference type="EMBL" id="VDGH01000001">
    <property type="protein sequence ID" value="TQR16805.1"/>
    <property type="molecule type" value="Genomic_DNA"/>
</dbReference>
<dbReference type="SUPFAM" id="SSF52540">
    <property type="entry name" value="P-loop containing nucleoside triphosphate hydrolases"/>
    <property type="match status" value="1"/>
</dbReference>
<dbReference type="InterPro" id="IPR027417">
    <property type="entry name" value="P-loop_NTPase"/>
</dbReference>
<comment type="caution">
    <text evidence="7">The sequence shown here is derived from an EMBL/GenBank/DDBJ whole genome shotgun (WGS) entry which is preliminary data.</text>
</comment>
<evidence type="ECO:0000256" key="2">
    <source>
        <dbReference type="ARBA" id="ARBA00022801"/>
    </source>
</evidence>
<keyword evidence="3" id="KW-0143">Chaperone</keyword>
<dbReference type="GO" id="GO:0016787">
    <property type="term" value="F:hydrolase activity"/>
    <property type="evidence" value="ECO:0007669"/>
    <property type="project" value="UniProtKB-KW"/>
</dbReference>
<evidence type="ECO:0000259" key="6">
    <source>
        <dbReference type="SMART" id="SM00833"/>
    </source>
</evidence>
<dbReference type="Proteomes" id="UP000317316">
    <property type="component" value="Unassembled WGS sequence"/>
</dbReference>
<dbReference type="InterPro" id="IPR003495">
    <property type="entry name" value="CobW/HypB/UreG_nucleotide-bd"/>
</dbReference>
<dbReference type="PANTHER" id="PTHR13748:SF62">
    <property type="entry name" value="COBW DOMAIN-CONTAINING PROTEIN"/>
    <property type="match status" value="1"/>
</dbReference>
<reference evidence="7 8" key="1">
    <citation type="submission" date="2019-05" db="EMBL/GenBank/DDBJ databases">
        <title>Psychrobacillus vulpis sp. nov., a new species isolated from feces of a red fox that inhabits in The Tablas de Daimiel Natural Park, Albacete, Spain.</title>
        <authorList>
            <person name="Rodriguez M."/>
            <person name="Reina J.C."/>
            <person name="Bejar V."/>
            <person name="Llamas I."/>
        </authorList>
    </citation>
    <scope>NUCLEOTIDE SEQUENCE [LARGE SCALE GENOMIC DNA]</scope>
    <source>
        <strain evidence="7 8">NEAU-3TGS17</strain>
    </source>
</reference>
<feature type="domain" description="CobW C-terminal" evidence="6">
    <location>
        <begin position="217"/>
        <end position="293"/>
    </location>
</feature>